<reference evidence="1" key="1">
    <citation type="submission" date="2019-03" db="EMBL/GenBank/DDBJ databases">
        <title>Single cell metagenomics reveals metabolic interactions within the superorganism composed of flagellate Streblomastix strix and complex community of Bacteroidetes bacteria on its surface.</title>
        <authorList>
            <person name="Treitli S.C."/>
            <person name="Kolisko M."/>
            <person name="Husnik F."/>
            <person name="Keeling P."/>
            <person name="Hampl V."/>
        </authorList>
    </citation>
    <scope>NUCLEOTIDE SEQUENCE</scope>
    <source>
        <strain evidence="1">STM</strain>
    </source>
</reference>
<dbReference type="AlphaFoldDB" id="A0A5J4PH51"/>
<sequence>MTGISVSVEIRNPAYRLTVFFYFAYHGGKNKHKMYKKLIEFWKFLTYDIWRITEHEVSKRQFS</sequence>
<proteinExistence type="predicted"/>
<accession>A0A5J4PH51</accession>
<organism evidence="1">
    <name type="scientific">termite gut metagenome</name>
    <dbReference type="NCBI Taxonomy" id="433724"/>
    <lineage>
        <taxon>unclassified sequences</taxon>
        <taxon>metagenomes</taxon>
        <taxon>organismal metagenomes</taxon>
    </lineage>
</organism>
<protein>
    <submittedName>
        <fullName evidence="1">Uncharacterized protein</fullName>
    </submittedName>
</protein>
<feature type="non-terminal residue" evidence="1">
    <location>
        <position position="63"/>
    </location>
</feature>
<dbReference type="EMBL" id="SNRY01008288">
    <property type="protein sequence ID" value="KAA6308815.1"/>
    <property type="molecule type" value="Genomic_DNA"/>
</dbReference>
<name>A0A5J4PH51_9ZZZZ</name>
<gene>
    <name evidence="1" type="ORF">EZS27_039586</name>
</gene>
<evidence type="ECO:0000313" key="1">
    <source>
        <dbReference type="EMBL" id="KAA6308815.1"/>
    </source>
</evidence>
<comment type="caution">
    <text evidence="1">The sequence shown here is derived from an EMBL/GenBank/DDBJ whole genome shotgun (WGS) entry which is preliminary data.</text>
</comment>